<proteinExistence type="predicted"/>
<reference evidence="1 2" key="1">
    <citation type="journal article" date="2013" name="Genome Announc.">
        <title>Complete Genome Sequence of the Thermophilic and Facultatively Chemolithoautotrophic Sulfate Reducer Archaeoglobus sulfaticallidus Strain PM70-1T.</title>
        <authorList>
            <person name="Stokke R."/>
            <person name="Hocking W.P."/>
            <person name="Steinsbu B.O."/>
            <person name="Steen I.H."/>
        </authorList>
    </citation>
    <scope>NUCLEOTIDE SEQUENCE [LARGE SCALE GENOMIC DNA]</scope>
    <source>
        <strain evidence="1">PM70-1</strain>
    </source>
</reference>
<dbReference type="EMBL" id="CP005290">
    <property type="protein sequence ID" value="AGK60126.1"/>
    <property type="molecule type" value="Genomic_DNA"/>
</dbReference>
<dbReference type="SUPFAM" id="SSF89372">
    <property type="entry name" value="Fucose-specific lectin"/>
    <property type="match status" value="2"/>
</dbReference>
<keyword evidence="2" id="KW-1185">Reference proteome</keyword>
<dbReference type="Proteomes" id="UP000013307">
    <property type="component" value="Chromosome"/>
</dbReference>
<name>N0BI53_9EURY</name>
<protein>
    <recommendedName>
        <fullName evidence="3">Carboxypeptidase regulatory-like domain-containing protein</fullName>
    </recommendedName>
</protein>
<dbReference type="eggNOG" id="arCOG09475">
    <property type="taxonomic scope" value="Archaea"/>
</dbReference>
<dbReference type="STRING" id="387631.Asulf_00090"/>
<evidence type="ECO:0000313" key="1">
    <source>
        <dbReference type="EMBL" id="AGK60126.1"/>
    </source>
</evidence>
<accession>N0BI53</accession>
<dbReference type="AlphaFoldDB" id="N0BI53"/>
<gene>
    <name evidence="1" type="ORF">Asulf_00090</name>
</gene>
<evidence type="ECO:0000313" key="2">
    <source>
        <dbReference type="Proteomes" id="UP000013307"/>
    </source>
</evidence>
<dbReference type="Gene3D" id="2.120.10.70">
    <property type="entry name" value="Fucose-specific lectin"/>
    <property type="match status" value="2"/>
</dbReference>
<dbReference type="HOGENOM" id="CLU_573187_0_0_2"/>
<sequence length="476" mass="52782">MKGVFVFTLLVVALGVLAVGANAEVVDSEGDVGKYTSIALDSNDNPHISYVYYPSVLNPTNSELKYAWKDSNGKWHIETVDRAKDFRDTSIALDSNGNPHISYHNFSWTFVGAVGELKYTYPRTDYLGDYFWHIETVESGFDRGIVVGEYTSVALDSNDNPHISYCNATFLNLEYAWKDSNGNWHTETVDDGGIGTSIALDSNGNPHISYSYNNGSIKYAYKDIFGWHTVFVEVGCSTWMVYPYTSLALDSNGNPHISYCYYYNNTFGEIKYAEMFFNPIQHEWERVIETVDSSGGGRHPSLALDSNGNPHISYYDATNGDLKYAYKDANGWHIETVDSEGDVGKYTSLALDSNGYPHISYYDATNGDLKYTTKQPTIVNLKGGITDLNGNPVSTASMRVTVKNVDGQTVYQETFNDVVGNGKFNVLLGATQTLELWEGVAYNLIIEVDVDSTTFSTADVTFGDGMPAEDVIVFHP</sequence>
<dbReference type="KEGG" id="ast:Asulf_00090"/>
<organism evidence="1 2">
    <name type="scientific">Archaeoglobus sulfaticallidus PM70-1</name>
    <dbReference type="NCBI Taxonomy" id="387631"/>
    <lineage>
        <taxon>Archaea</taxon>
        <taxon>Methanobacteriati</taxon>
        <taxon>Methanobacteriota</taxon>
        <taxon>Archaeoglobi</taxon>
        <taxon>Archaeoglobales</taxon>
        <taxon>Archaeoglobaceae</taxon>
        <taxon>Archaeoglobus</taxon>
    </lineage>
</organism>
<evidence type="ECO:0008006" key="3">
    <source>
        <dbReference type="Google" id="ProtNLM"/>
    </source>
</evidence>